<dbReference type="PROSITE" id="PS50975">
    <property type="entry name" value="ATP_GRASP"/>
    <property type="match status" value="1"/>
</dbReference>
<dbReference type="InterPro" id="IPR043938">
    <property type="entry name" value="Ligase_CoA_dom"/>
</dbReference>
<dbReference type="SUPFAM" id="SSF56059">
    <property type="entry name" value="Glutathione synthetase ATP-binding domain-like"/>
    <property type="match status" value="1"/>
</dbReference>
<dbReference type="Gene3D" id="3.40.630.30">
    <property type="match status" value="1"/>
</dbReference>
<dbReference type="Pfam" id="PF13607">
    <property type="entry name" value="Succ_CoA_lig"/>
    <property type="match status" value="1"/>
</dbReference>
<comment type="caution">
    <text evidence="7">The sequence shown here is derived from an EMBL/GenBank/DDBJ whole genome shotgun (WGS) entry which is preliminary data.</text>
</comment>
<evidence type="ECO:0000313" key="7">
    <source>
        <dbReference type="EMBL" id="MBD2563055.1"/>
    </source>
</evidence>
<dbReference type="InterPro" id="IPR013815">
    <property type="entry name" value="ATP_grasp_subdomain_1"/>
</dbReference>
<evidence type="ECO:0000256" key="1">
    <source>
        <dbReference type="ARBA" id="ARBA00022598"/>
    </source>
</evidence>
<dbReference type="InterPro" id="IPR016181">
    <property type="entry name" value="Acyl_CoA_acyltransferase"/>
</dbReference>
<evidence type="ECO:0000259" key="6">
    <source>
        <dbReference type="PROSITE" id="PS51186"/>
    </source>
</evidence>
<evidence type="ECO:0000256" key="4">
    <source>
        <dbReference type="PROSITE-ProRule" id="PRU00409"/>
    </source>
</evidence>
<reference evidence="7 8" key="1">
    <citation type="journal article" date="2020" name="ISME J.">
        <title>Comparative genomics reveals insights into cyanobacterial evolution and habitat adaptation.</title>
        <authorList>
            <person name="Chen M.Y."/>
            <person name="Teng W.K."/>
            <person name="Zhao L."/>
            <person name="Hu C.X."/>
            <person name="Zhou Y.K."/>
            <person name="Han B.P."/>
            <person name="Song L.R."/>
            <person name="Shu W.S."/>
        </authorList>
    </citation>
    <scope>NUCLEOTIDE SEQUENCE [LARGE SCALE GENOMIC DNA]</scope>
    <source>
        <strain evidence="7 8">FACHB-391</strain>
    </source>
</reference>
<organism evidence="7 8">
    <name type="scientific">Nostoc linckia FACHB-391</name>
    <dbReference type="NCBI Taxonomy" id="2692906"/>
    <lineage>
        <taxon>Bacteria</taxon>
        <taxon>Bacillati</taxon>
        <taxon>Cyanobacteriota</taxon>
        <taxon>Cyanophyceae</taxon>
        <taxon>Nostocales</taxon>
        <taxon>Nostocaceae</taxon>
        <taxon>Nostoc</taxon>
    </lineage>
</organism>
<dbReference type="EMBL" id="JACJTE010000025">
    <property type="protein sequence ID" value="MBD2563055.1"/>
    <property type="molecule type" value="Genomic_DNA"/>
</dbReference>
<dbReference type="Gene3D" id="3.40.50.261">
    <property type="entry name" value="Succinyl-CoA synthetase domains"/>
    <property type="match status" value="2"/>
</dbReference>
<evidence type="ECO:0000259" key="5">
    <source>
        <dbReference type="PROSITE" id="PS50975"/>
    </source>
</evidence>
<gene>
    <name evidence="7" type="ORF">H6G95_21020</name>
</gene>
<dbReference type="InterPro" id="IPR003781">
    <property type="entry name" value="CoA-bd"/>
</dbReference>
<proteinExistence type="predicted"/>
<evidence type="ECO:0000256" key="2">
    <source>
        <dbReference type="ARBA" id="ARBA00022741"/>
    </source>
</evidence>
<dbReference type="Gene3D" id="3.30.1490.20">
    <property type="entry name" value="ATP-grasp fold, A domain"/>
    <property type="match status" value="1"/>
</dbReference>
<dbReference type="PANTHER" id="PTHR43334:SF1">
    <property type="entry name" value="3-HYDROXYPROPIONATE--COA LIGASE [ADP-FORMING]"/>
    <property type="match status" value="1"/>
</dbReference>
<keyword evidence="3 4" id="KW-0067">ATP-binding</keyword>
<dbReference type="Proteomes" id="UP000604661">
    <property type="component" value="Unassembled WGS sequence"/>
</dbReference>
<dbReference type="SUPFAM" id="SSF52210">
    <property type="entry name" value="Succinyl-CoA synthetase domains"/>
    <property type="match status" value="2"/>
</dbReference>
<keyword evidence="2 4" id="KW-0547">Nucleotide-binding</keyword>
<keyword evidence="8" id="KW-1185">Reference proteome</keyword>
<dbReference type="PROSITE" id="PS51186">
    <property type="entry name" value="GNAT"/>
    <property type="match status" value="1"/>
</dbReference>
<dbReference type="InterPro" id="IPR032875">
    <property type="entry name" value="Succ_CoA_lig_flav_dom"/>
</dbReference>
<name>A0ABR8EZD4_NOSLI</name>
<feature type="domain" description="ATP-grasp" evidence="5">
    <location>
        <begin position="517"/>
        <end position="553"/>
    </location>
</feature>
<dbReference type="Pfam" id="PF19045">
    <property type="entry name" value="Ligase_CoA_2"/>
    <property type="match status" value="1"/>
</dbReference>
<protein>
    <submittedName>
        <fullName evidence="7">Bifunctional acetate--CoA ligase family protein/GNAT family N-acetyltransferase</fullName>
    </submittedName>
</protein>
<dbReference type="InterPro" id="IPR000182">
    <property type="entry name" value="GNAT_dom"/>
</dbReference>
<dbReference type="SUPFAM" id="SSF51735">
    <property type="entry name" value="NAD(P)-binding Rossmann-fold domains"/>
    <property type="match status" value="1"/>
</dbReference>
<dbReference type="InterPro" id="IPR036291">
    <property type="entry name" value="NAD(P)-bd_dom_sf"/>
</dbReference>
<dbReference type="PANTHER" id="PTHR43334">
    <property type="entry name" value="ACETATE--COA LIGASE [ADP-FORMING]"/>
    <property type="match status" value="1"/>
</dbReference>
<dbReference type="InterPro" id="IPR016102">
    <property type="entry name" value="Succinyl-CoA_synth-like"/>
</dbReference>
<dbReference type="SMART" id="SM00881">
    <property type="entry name" value="CoA_binding"/>
    <property type="match status" value="1"/>
</dbReference>
<dbReference type="Pfam" id="PF13302">
    <property type="entry name" value="Acetyltransf_3"/>
    <property type="match status" value="1"/>
</dbReference>
<dbReference type="InterPro" id="IPR051538">
    <property type="entry name" value="Acyl-CoA_Synth/Transferase"/>
</dbReference>
<dbReference type="Gene3D" id="3.40.50.720">
    <property type="entry name" value="NAD(P)-binding Rossmann-like Domain"/>
    <property type="match status" value="1"/>
</dbReference>
<evidence type="ECO:0000256" key="3">
    <source>
        <dbReference type="ARBA" id="ARBA00022840"/>
    </source>
</evidence>
<sequence length="923" mass="100953">MQKPIQSSVDRAYDILRTEKANPLDAIFAAKSVAVIGASEKADSVGRTLLWNLISNPFGGTVFPVNPKRHSILGIKAYPTIFDVPELVDLAVIATPAPTVPSIINECVDAGVKGAIILSAGFKEAGAEGVALEQQILEQAHRGKMRIIGPNCLGVMSPRTGLNATFASTMARPGNVGFISQSGALCTAILDWSFRENVGFSAFISLGSMLDVGWGDLIYYLGDDPQTKSIVIYMESIGNARSFLSAAREVALTKPIIVIKAGRTEAAAKAAASHTGALTGSDEVLHAAFRCCGVLRVNSISDLFDMAEVLAKQPRPKGPRLTILTNAGGPGVLATDALIAAGGEVAPISQETSASLNQLLPAHWSHGNPIDILGDADPQRYTKALEIAAQDPNSDGLLVILTPQAMTDPTQTAEQLKPYAHMAGKPILASWMGGADVAAGEMILNRNHIPTYPYPDTAARIFSYMWQSSYNLRGIYETPVMPALDSSLEIPDRNCVEKIIQTARQAQRTILTELESKQILAAYGIPVVVTCVAKTEDEAVQCAETIGYPVVLKLFSQTITHKTDVGGVQLNLKDAETVRHAYKAIAESVSEKVGVEHFLGVTVQPMVKMAGYELIIGSSLDPQFGPVLLFGTGGQLVEIFHDRAIALPPLNTTLARRMMEQTQIYKALKGFRGRKSVDIAALEQLMVVFSQLVVEQRWIKEIDINPLLASSEQLIALDARIILYEPNVKEEQLPKLAIRPYPTQYSGKWMMRDGTPVTIRPIRPEDEPLMVQFHKTLSEQSVYFRYFHLIKLQSRVAHERLTRICFIDYDREIALVVEYQNLETQTREILAVGRLSKIHGTNEAEFAIVVCDRSQCQGIGTELLQRLLQVSRDEQLKRITADILVDNYAMQKVCEKLGFRIEETDDPTVVKAQIDIKKVHPGK</sequence>
<evidence type="ECO:0000313" key="8">
    <source>
        <dbReference type="Proteomes" id="UP000604661"/>
    </source>
</evidence>
<dbReference type="Gene3D" id="3.30.470.20">
    <property type="entry name" value="ATP-grasp fold, B domain"/>
    <property type="match status" value="1"/>
</dbReference>
<dbReference type="Pfam" id="PF13549">
    <property type="entry name" value="ATP-grasp_5"/>
    <property type="match status" value="1"/>
</dbReference>
<dbReference type="Pfam" id="PF13380">
    <property type="entry name" value="CoA_binding_2"/>
    <property type="match status" value="1"/>
</dbReference>
<dbReference type="InterPro" id="IPR011761">
    <property type="entry name" value="ATP-grasp"/>
</dbReference>
<feature type="domain" description="N-acetyltransferase" evidence="6">
    <location>
        <begin position="757"/>
        <end position="920"/>
    </location>
</feature>
<dbReference type="RefSeq" id="WP_190895078.1">
    <property type="nucleotide sequence ID" value="NZ_JACJTE010000025.1"/>
</dbReference>
<keyword evidence="1 7" id="KW-0436">Ligase</keyword>
<dbReference type="GO" id="GO:0016874">
    <property type="term" value="F:ligase activity"/>
    <property type="evidence" value="ECO:0007669"/>
    <property type="project" value="UniProtKB-KW"/>
</dbReference>
<accession>A0ABR8EZD4</accession>
<dbReference type="SUPFAM" id="SSF55729">
    <property type="entry name" value="Acyl-CoA N-acyltransferases (Nat)"/>
    <property type="match status" value="1"/>
</dbReference>